<feature type="compositionally biased region" description="Basic and acidic residues" evidence="1">
    <location>
        <begin position="138"/>
        <end position="148"/>
    </location>
</feature>
<feature type="compositionally biased region" description="Basic residues" evidence="1">
    <location>
        <begin position="127"/>
        <end position="137"/>
    </location>
</feature>
<feature type="non-terminal residue" evidence="2">
    <location>
        <position position="1"/>
    </location>
</feature>
<evidence type="ECO:0000256" key="1">
    <source>
        <dbReference type="SAM" id="MobiDB-lite"/>
    </source>
</evidence>
<reference evidence="2" key="1">
    <citation type="submission" date="2020-02" db="EMBL/GenBank/DDBJ databases">
        <authorList>
            <person name="Meier V. D."/>
        </authorList>
    </citation>
    <scope>NUCLEOTIDE SEQUENCE</scope>
    <source>
        <strain evidence="2">AVDCRST_MAG10</strain>
    </source>
</reference>
<dbReference type="AlphaFoldDB" id="A0A6J4HWD5"/>
<feature type="non-terminal residue" evidence="2">
    <location>
        <position position="183"/>
    </location>
</feature>
<sequence>ERVRRALPQDRRAVHRPGHGCARRRLGQPGAVRGVGGTRRRPPPGRVGARVLRVVRRHQPAEADHGRHRPCRSVGDVQRRHRGPAGRPGGLGPRVRRANGAQVGGTGDRHDRHERRAAAHLGPGPGHRPRRDPRSRRGPPDVRKHGADGRAPAPERPLRATGAGARRCRRADQADRVHRPPAL</sequence>
<gene>
    <name evidence="2" type="ORF">AVDCRST_MAG10-1528</name>
</gene>
<organism evidence="2">
    <name type="scientific">uncultured Acidimicrobiales bacterium</name>
    <dbReference type="NCBI Taxonomy" id="310071"/>
    <lineage>
        <taxon>Bacteria</taxon>
        <taxon>Bacillati</taxon>
        <taxon>Actinomycetota</taxon>
        <taxon>Acidimicrobiia</taxon>
        <taxon>Acidimicrobiales</taxon>
        <taxon>environmental samples</taxon>
    </lineage>
</organism>
<accession>A0A6J4HWD5</accession>
<dbReference type="EMBL" id="CADCTB010000094">
    <property type="protein sequence ID" value="CAA9235873.1"/>
    <property type="molecule type" value="Genomic_DNA"/>
</dbReference>
<feature type="compositionally biased region" description="Basic residues" evidence="1">
    <location>
        <begin position="13"/>
        <end position="26"/>
    </location>
</feature>
<proteinExistence type="predicted"/>
<evidence type="ECO:0000313" key="2">
    <source>
        <dbReference type="EMBL" id="CAA9235873.1"/>
    </source>
</evidence>
<feature type="region of interest" description="Disordered" evidence="1">
    <location>
        <begin position="1"/>
        <end position="183"/>
    </location>
</feature>
<protein>
    <submittedName>
        <fullName evidence="2">Uncharacterized protein</fullName>
    </submittedName>
</protein>
<feature type="compositionally biased region" description="Basic and acidic residues" evidence="1">
    <location>
        <begin position="170"/>
        <end position="183"/>
    </location>
</feature>
<feature type="compositionally biased region" description="Basic and acidic residues" evidence="1">
    <location>
        <begin position="107"/>
        <end position="117"/>
    </location>
</feature>
<name>A0A6J4HWD5_9ACTN</name>